<keyword evidence="2" id="KW-0812">Transmembrane</keyword>
<reference evidence="4" key="1">
    <citation type="journal article" date="2015" name="BMC Genomics">
        <title>Genomic and transcriptomic analysis of the endophytic fungus Pestalotiopsis fici reveals its lifestyle and high potential for synthesis of natural products.</title>
        <authorList>
            <person name="Wang X."/>
            <person name="Zhang X."/>
            <person name="Liu L."/>
            <person name="Xiang M."/>
            <person name="Wang W."/>
            <person name="Sun X."/>
            <person name="Che Y."/>
            <person name="Guo L."/>
            <person name="Liu G."/>
            <person name="Guo L."/>
            <person name="Wang C."/>
            <person name="Yin W.B."/>
            <person name="Stadler M."/>
            <person name="Zhang X."/>
            <person name="Liu X."/>
        </authorList>
    </citation>
    <scope>NUCLEOTIDE SEQUENCE [LARGE SCALE GENOMIC DNA]</scope>
    <source>
        <strain evidence="4">W106-1 / CGMCC3.15140</strain>
    </source>
</reference>
<name>W3WLH0_PESFW</name>
<dbReference type="AlphaFoldDB" id="W3WLH0"/>
<evidence type="ECO:0000256" key="2">
    <source>
        <dbReference type="SAM" id="Phobius"/>
    </source>
</evidence>
<evidence type="ECO:0000313" key="3">
    <source>
        <dbReference type="EMBL" id="ETS74735.1"/>
    </source>
</evidence>
<accession>W3WLH0</accession>
<gene>
    <name evidence="3" type="ORF">PFICI_13219</name>
</gene>
<feature type="transmembrane region" description="Helical" evidence="2">
    <location>
        <begin position="153"/>
        <end position="172"/>
    </location>
</feature>
<sequence length="441" mass="49815">MDNWLRNLGNQSTSVQNSLASQWTNPVDILSVLMIIGGDVVQRAFAQGTGKLYVPVCFSFGCVAYAFMGWVNIISHGRLLPPPDYECKVFNLGSGYGRESKSFIVGRLLRDLEAHETRQLSESDRDYAIKITVFEAVYNSNGCSRFSWTKLHLVGLGVTALQIGISMIPYGVNQDWNILLIVLIGTFLVQWAGALPQWTAEKLPHRQNSRSIYALTGGNGSRDVMVIFGYGNCLDLESLACPQTPQNSRPWEKFKRRLPLSSKDIESAGRNDTWRSQPLARRFWPLGKSPLGFAITKISYGCLSVLWLLLLINVSAAKAFPDSWCLLSVGGIGMFQNAWLASKELSPRMRNIPLRKKEHIVARKVMDGIMDFHRTYDCGVALRDEFFPGKLRDDEDDWWAGNYADYDNKRALVPSRGQPRYRDEPRKYERYIYPTPSSSST</sequence>
<feature type="transmembrane region" description="Helical" evidence="2">
    <location>
        <begin position="52"/>
        <end position="71"/>
    </location>
</feature>
<dbReference type="InParanoid" id="W3WLH0"/>
<keyword evidence="4" id="KW-1185">Reference proteome</keyword>
<dbReference type="HOGENOM" id="CLU_034489_1_0_1"/>
<dbReference type="RefSeq" id="XP_007839991.1">
    <property type="nucleotide sequence ID" value="XM_007841800.1"/>
</dbReference>
<dbReference type="OrthoDB" id="1937642at2759"/>
<proteinExistence type="predicted"/>
<keyword evidence="2" id="KW-1133">Transmembrane helix</keyword>
<evidence type="ECO:0000256" key="1">
    <source>
        <dbReference type="SAM" id="MobiDB-lite"/>
    </source>
</evidence>
<organism evidence="3 4">
    <name type="scientific">Pestalotiopsis fici (strain W106-1 / CGMCC3.15140)</name>
    <dbReference type="NCBI Taxonomy" id="1229662"/>
    <lineage>
        <taxon>Eukaryota</taxon>
        <taxon>Fungi</taxon>
        <taxon>Dikarya</taxon>
        <taxon>Ascomycota</taxon>
        <taxon>Pezizomycotina</taxon>
        <taxon>Sordariomycetes</taxon>
        <taxon>Xylariomycetidae</taxon>
        <taxon>Amphisphaeriales</taxon>
        <taxon>Sporocadaceae</taxon>
        <taxon>Pestalotiopsis</taxon>
    </lineage>
</organism>
<dbReference type="EMBL" id="KI912119">
    <property type="protein sequence ID" value="ETS74735.1"/>
    <property type="molecule type" value="Genomic_DNA"/>
</dbReference>
<feature type="transmembrane region" description="Helical" evidence="2">
    <location>
        <begin position="178"/>
        <end position="200"/>
    </location>
</feature>
<keyword evidence="2" id="KW-0472">Membrane</keyword>
<evidence type="ECO:0000313" key="4">
    <source>
        <dbReference type="Proteomes" id="UP000030651"/>
    </source>
</evidence>
<protein>
    <submittedName>
        <fullName evidence="3">Uncharacterized protein</fullName>
    </submittedName>
</protein>
<dbReference type="OMA" id="VRENISW"/>
<feature type="region of interest" description="Disordered" evidence="1">
    <location>
        <begin position="414"/>
        <end position="441"/>
    </location>
</feature>
<dbReference type="GeneID" id="19278232"/>
<feature type="compositionally biased region" description="Basic and acidic residues" evidence="1">
    <location>
        <begin position="420"/>
        <end position="430"/>
    </location>
</feature>
<dbReference type="Proteomes" id="UP000030651">
    <property type="component" value="Unassembled WGS sequence"/>
</dbReference>
<dbReference type="eggNOG" id="ENOG502SH7B">
    <property type="taxonomic scope" value="Eukaryota"/>
</dbReference>
<dbReference type="KEGG" id="pfy:PFICI_13219"/>